<keyword evidence="7 8" id="KW-0464">Manganese</keyword>
<dbReference type="InterPro" id="IPR014883">
    <property type="entry name" value="VRR_NUC"/>
</dbReference>
<keyword evidence="8" id="KW-0227">DNA damage</keyword>
<keyword evidence="4 8" id="KW-0479">Metal-binding</keyword>
<proteinExistence type="inferred from homology"/>
<accession>A0ABP1DCT9</accession>
<organism evidence="11 12">
    <name type="scientific">Somion occarium</name>
    <dbReference type="NCBI Taxonomy" id="3059160"/>
    <lineage>
        <taxon>Eukaryota</taxon>
        <taxon>Fungi</taxon>
        <taxon>Dikarya</taxon>
        <taxon>Basidiomycota</taxon>
        <taxon>Agaricomycotina</taxon>
        <taxon>Agaricomycetes</taxon>
        <taxon>Polyporales</taxon>
        <taxon>Cerrenaceae</taxon>
        <taxon>Somion</taxon>
    </lineage>
</organism>
<evidence type="ECO:0000256" key="7">
    <source>
        <dbReference type="ARBA" id="ARBA00023211"/>
    </source>
</evidence>
<dbReference type="InterPro" id="IPR049132">
    <property type="entry name" value="FAN1-like_euk"/>
</dbReference>
<evidence type="ECO:0000256" key="9">
    <source>
        <dbReference type="SAM" id="MobiDB-lite"/>
    </source>
</evidence>
<dbReference type="SMART" id="SM00990">
    <property type="entry name" value="VRR_NUC"/>
    <property type="match status" value="1"/>
</dbReference>
<evidence type="ECO:0000256" key="8">
    <source>
        <dbReference type="RuleBase" id="RU365033"/>
    </source>
</evidence>
<feature type="domain" description="VRR-NUC" evidence="10">
    <location>
        <begin position="723"/>
        <end position="839"/>
    </location>
</feature>
<evidence type="ECO:0000256" key="6">
    <source>
        <dbReference type="ARBA" id="ARBA00022842"/>
    </source>
</evidence>
<dbReference type="EC" id="3.1.4.1" evidence="8"/>
<dbReference type="PANTHER" id="PTHR15749:SF4">
    <property type="entry name" value="FANCONI-ASSOCIATED NUCLEASE 1"/>
    <property type="match status" value="1"/>
</dbReference>
<name>A0ABP1DCT9_9APHY</name>
<evidence type="ECO:0000256" key="1">
    <source>
        <dbReference type="ARBA" id="ARBA00000983"/>
    </source>
</evidence>
<comment type="cofactor">
    <cofactor evidence="8">
        <name>Mg(2+)</name>
        <dbReference type="ChEBI" id="CHEBI:18420"/>
    </cofactor>
    <cofactor evidence="8">
        <name>Mn(2+)</name>
        <dbReference type="ChEBI" id="CHEBI:29035"/>
    </cofactor>
</comment>
<keyword evidence="3 8" id="KW-0540">Nuclease</keyword>
<dbReference type="Gene3D" id="3.40.1350.10">
    <property type="match status" value="1"/>
</dbReference>
<protein>
    <recommendedName>
        <fullName evidence="8">Fanconi-associated nuclease</fullName>
        <ecNumber evidence="8">3.1.4.1</ecNumber>
    </recommendedName>
</protein>
<feature type="region of interest" description="Disordered" evidence="9">
    <location>
        <begin position="365"/>
        <end position="403"/>
    </location>
</feature>
<dbReference type="EMBL" id="OZ037946">
    <property type="protein sequence ID" value="CAL1705656.1"/>
    <property type="molecule type" value="Genomic_DNA"/>
</dbReference>
<evidence type="ECO:0000256" key="2">
    <source>
        <dbReference type="ARBA" id="ARBA00005533"/>
    </source>
</evidence>
<keyword evidence="6 8" id="KW-0460">Magnesium</keyword>
<feature type="compositionally biased region" description="Basic residues" evidence="9">
    <location>
        <begin position="847"/>
        <end position="857"/>
    </location>
</feature>
<comment type="catalytic activity">
    <reaction evidence="1 8">
        <text>Hydrolytically removes 5'-nucleotides successively from the 3'-hydroxy termini of 3'-hydroxy-terminated oligonucleotides.</text>
        <dbReference type="EC" id="3.1.4.1"/>
    </reaction>
</comment>
<feature type="region of interest" description="Disordered" evidence="9">
    <location>
        <begin position="845"/>
        <end position="876"/>
    </location>
</feature>
<dbReference type="InterPro" id="IPR049126">
    <property type="entry name" value="FAN1-like_TPR"/>
</dbReference>
<evidence type="ECO:0000256" key="5">
    <source>
        <dbReference type="ARBA" id="ARBA00022801"/>
    </source>
</evidence>
<dbReference type="InterPro" id="IPR033315">
    <property type="entry name" value="Fan1-like"/>
</dbReference>
<keyword evidence="8" id="KW-0234">DNA repair</keyword>
<keyword evidence="8" id="KW-0539">Nucleus</keyword>
<dbReference type="PANTHER" id="PTHR15749">
    <property type="entry name" value="FANCONI-ASSOCIATED NUCLEASE 1"/>
    <property type="match status" value="1"/>
</dbReference>
<dbReference type="Pfam" id="PF21170">
    <property type="entry name" value="FAN1_TPR"/>
    <property type="match status" value="1"/>
</dbReference>
<dbReference type="Proteomes" id="UP001497453">
    <property type="component" value="Chromosome 3"/>
</dbReference>
<feature type="compositionally biased region" description="Low complexity" evidence="9">
    <location>
        <begin position="373"/>
        <end position="383"/>
    </location>
</feature>
<comment type="similarity">
    <text evidence="2 8">Belongs to the FAN1 family.</text>
</comment>
<keyword evidence="12" id="KW-1185">Reference proteome</keyword>
<evidence type="ECO:0000256" key="3">
    <source>
        <dbReference type="ARBA" id="ARBA00022722"/>
    </source>
</evidence>
<dbReference type="Pfam" id="PF08774">
    <property type="entry name" value="VRR_NUC"/>
    <property type="match status" value="1"/>
</dbReference>
<dbReference type="InterPro" id="IPR049125">
    <property type="entry name" value="FAN1-like_WH"/>
</dbReference>
<feature type="compositionally biased region" description="Basic residues" evidence="9">
    <location>
        <begin position="951"/>
        <end position="963"/>
    </location>
</feature>
<keyword evidence="5 8" id="KW-0378">Hydrolase</keyword>
<dbReference type="CDD" id="cd22326">
    <property type="entry name" value="FAN1-like"/>
    <property type="match status" value="1"/>
</dbReference>
<evidence type="ECO:0000256" key="4">
    <source>
        <dbReference type="ARBA" id="ARBA00022723"/>
    </source>
</evidence>
<sequence length="963" mass="109316">MSIGSPTTARINSFIYGGEGEEKTTEDLDSEGGFEPEAATGKPESMYVTLFEDALKTVLANERHLFSPREIVCFKRYSELSYNARYLLIRLCLRKNDKWHRLSNLKYRSELGDGIPDAIRELCGGDPKKTSHFQQVKIEPIDLTLDEACSQPVAGPSKLPPPPPPVPAEPDLSDFADDDSRAELCELLDCLTLDELREVAKQTKADWKGPRTRIVEALLKTTSTQSTLPFAKLSTTPVKSKKAGFIQTKLTFTSLNATEKRQTQLGLLRVIVMKILQHCVHLNNDVVKLFQRVNLVYFRSTQHTSTLLTPSILAQARKRTYAAYTAERTLDIWPTREALLEYEKALELEAQVDAHFDGVTSNRSRFRSVASKTPAPTARCRPPTESPSKRRSTRGQNEDDGVEYVPEVKEDSPRVQAAKFVKAILQEVLPKWEILLTTKDEYVDERHSSLRRFECGHILTRIVCKGTYALGILKEFGEELRVLEMLLSQRKWRRGRRGRWHERKALILMTHTEKTKDMYEEARKATTAGLEDNDTHIVHRPALVRRLTRLENKLKFQPHERFVCEGVLKKAEEVHIIGTRVQHQAQTLKLDKNFKIVSSPTKSTRSELKVFDLSLLRSPDPKSNIKPELEQKTNGKSIWEGRDGEEVTVEIFALRHYEERGFKGFHCEGRIVTTLFGLLFWDVLFAAIPGAFETSYQSAPLDIAEDTFYISRQDMIDERLKEIRDGKAPKIIARFDDEHRETKTMCVGVRWELFQKQDLLEISECLGGEGLATICQLLCEDYAGRTAGVPDLIVWNIEENLCKFVEVKGPGDSLQENQKVWIDVLARAGVPVDICFVAEKDGDPKFSGKKSKPKAKHTIATTPGRRRKRTPAPESDYVEEVEKIIIEIEPKEHQQPAPSQTSTQMATSNMSIDIDENSIPPATPLDSLESLVSTTPKSRKRVEVLLPSPRPFKKMRRTRSPSS</sequence>
<dbReference type="Pfam" id="PF21315">
    <property type="entry name" value="FAN1_HTH"/>
    <property type="match status" value="1"/>
</dbReference>
<feature type="region of interest" description="Disordered" evidence="9">
    <location>
        <begin position="914"/>
        <end position="963"/>
    </location>
</feature>
<evidence type="ECO:0000313" key="12">
    <source>
        <dbReference type="Proteomes" id="UP001497453"/>
    </source>
</evidence>
<evidence type="ECO:0000259" key="10">
    <source>
        <dbReference type="SMART" id="SM00990"/>
    </source>
</evidence>
<comment type="subcellular location">
    <subcellularLocation>
        <location evidence="8">Nucleus</location>
    </subcellularLocation>
</comment>
<feature type="region of interest" description="Disordered" evidence="9">
    <location>
        <begin position="152"/>
        <end position="171"/>
    </location>
</feature>
<evidence type="ECO:0000313" key="11">
    <source>
        <dbReference type="EMBL" id="CAL1705656.1"/>
    </source>
</evidence>
<gene>
    <name evidence="11" type="ORF">GFSPODELE1_LOCUS5519</name>
</gene>
<reference evidence="12" key="1">
    <citation type="submission" date="2024-04" db="EMBL/GenBank/DDBJ databases">
        <authorList>
            <person name="Shaw F."/>
            <person name="Minotto A."/>
        </authorList>
    </citation>
    <scope>NUCLEOTIDE SEQUENCE [LARGE SCALE GENOMIC DNA]</scope>
</reference>
<dbReference type="InterPro" id="IPR011856">
    <property type="entry name" value="tRNA_endonuc-like_dom_sf"/>
</dbReference>
<comment type="function">
    <text evidence="8">Nuclease required for the repair of DNA interstrand cross-links (ICL). Acts as a 5'-3' exonuclease that anchors at a cut end of DNA and cleaves DNA successively at every third nucleotide, allowing to excise an ICL from one strand through flanking incisions.</text>
</comment>
<feature type="compositionally biased region" description="Pro residues" evidence="9">
    <location>
        <begin position="158"/>
        <end position="168"/>
    </location>
</feature>